<keyword evidence="2" id="KW-1185">Reference proteome</keyword>
<accession>A0A4Z0YEY3</accession>
<dbReference type="Pfam" id="PF14277">
    <property type="entry name" value="DUF4364"/>
    <property type="match status" value="1"/>
</dbReference>
<reference evidence="1 2" key="1">
    <citation type="submission" date="2019-04" db="EMBL/GenBank/DDBJ databases">
        <authorList>
            <person name="Poehlein A."/>
            <person name="Bengelsdorf F.R."/>
            <person name="Duerre P."/>
            <person name="Daniel R."/>
        </authorList>
    </citation>
    <scope>NUCLEOTIDE SEQUENCE [LARGE SCALE GENOMIC DNA]</scope>
    <source>
        <strain evidence="1 2">BS-1</strain>
    </source>
</reference>
<dbReference type="Proteomes" id="UP000297714">
    <property type="component" value="Unassembled WGS sequence"/>
</dbReference>
<evidence type="ECO:0008006" key="3">
    <source>
        <dbReference type="Google" id="ProtNLM"/>
    </source>
</evidence>
<gene>
    <name evidence="1" type="ORF">CAGA_03440</name>
</gene>
<organism evidence="1 2">
    <name type="scientific">Caproiciproducens galactitolivorans</name>
    <dbReference type="NCBI Taxonomy" id="642589"/>
    <lineage>
        <taxon>Bacteria</taxon>
        <taxon>Bacillati</taxon>
        <taxon>Bacillota</taxon>
        <taxon>Clostridia</taxon>
        <taxon>Eubacteriales</taxon>
        <taxon>Acutalibacteraceae</taxon>
        <taxon>Caproiciproducens</taxon>
    </lineage>
</organism>
<dbReference type="EMBL" id="SRMQ01000001">
    <property type="protein sequence ID" value="TGJ77935.1"/>
    <property type="molecule type" value="Genomic_DNA"/>
</dbReference>
<comment type="caution">
    <text evidence="1">The sequence shown here is derived from an EMBL/GenBank/DDBJ whole genome shotgun (WGS) entry which is preliminary data.</text>
</comment>
<dbReference type="RefSeq" id="WP_135657043.1">
    <property type="nucleotide sequence ID" value="NZ_JAJUFJ010000001.1"/>
</dbReference>
<sequence length="200" mass="22247">MDYNAFTGGIEPGGLRNKNEIRILICYLLSSVDVPLSKTDILNIIQDNGLANYFEVTDSLAELVEKGNLVISGENNDLYSVSQTGRLIAKQLDKDLPPVVRDKAVAAAIRLLAKTKRERENKVEIIKTERGYNVTCHISGGKMDLMNFTLHVPDLYQANMVKNNFHQSPEDVYRMLLALVTNDREMAAGILGAKLKPAQK</sequence>
<evidence type="ECO:0000313" key="2">
    <source>
        <dbReference type="Proteomes" id="UP000297714"/>
    </source>
</evidence>
<protein>
    <recommendedName>
        <fullName evidence="3">DUF4364 domain-containing protein</fullName>
    </recommendedName>
</protein>
<evidence type="ECO:0000313" key="1">
    <source>
        <dbReference type="EMBL" id="TGJ77935.1"/>
    </source>
</evidence>
<name>A0A4Z0YEY3_9FIRM</name>
<proteinExistence type="predicted"/>
<dbReference type="OrthoDB" id="1863347at2"/>
<dbReference type="AlphaFoldDB" id="A0A4Z0YEY3"/>
<dbReference type="InterPro" id="IPR025374">
    <property type="entry name" value="DUF4364"/>
</dbReference>